<keyword evidence="2" id="KW-0378">Hydrolase</keyword>
<dbReference type="Proteomes" id="UP000468828">
    <property type="component" value="Unassembled WGS sequence"/>
</dbReference>
<dbReference type="SUPFAM" id="SSF53474">
    <property type="entry name" value="alpha/beta-Hydrolases"/>
    <property type="match status" value="1"/>
</dbReference>
<protein>
    <submittedName>
        <fullName evidence="2">Alpha/beta fold hydrolase</fullName>
    </submittedName>
</protein>
<feature type="domain" description="AB hydrolase-1" evidence="1">
    <location>
        <begin position="54"/>
        <end position="162"/>
    </location>
</feature>
<dbReference type="InterPro" id="IPR000073">
    <property type="entry name" value="AB_hydrolase_1"/>
</dbReference>
<reference evidence="3 5" key="2">
    <citation type="submission" date="2020-02" db="EMBL/GenBank/DDBJ databases">
        <title>The WGS of Modestobacter muralis DSM 100205.</title>
        <authorList>
            <person name="Jiang Z."/>
        </authorList>
    </citation>
    <scope>NUCLEOTIDE SEQUENCE [LARGE SCALE GENOMIC DNA]</scope>
    <source>
        <strain evidence="3 5">DSM 100205</strain>
    </source>
</reference>
<dbReference type="InterPro" id="IPR053228">
    <property type="entry name" value="Stereospecific_Lipase"/>
</dbReference>
<evidence type="ECO:0000313" key="4">
    <source>
        <dbReference type="Proteomes" id="UP000468828"/>
    </source>
</evidence>
<accession>A0A6P0ESD7</accession>
<dbReference type="EMBL" id="JAAGWH010000014">
    <property type="protein sequence ID" value="NEK94027.1"/>
    <property type="molecule type" value="Genomic_DNA"/>
</dbReference>
<organism evidence="2 4">
    <name type="scientific">Modestobacter muralis</name>
    <dbReference type="NCBI Taxonomy" id="1608614"/>
    <lineage>
        <taxon>Bacteria</taxon>
        <taxon>Bacillati</taxon>
        <taxon>Actinomycetota</taxon>
        <taxon>Actinomycetes</taxon>
        <taxon>Geodermatophilales</taxon>
        <taxon>Geodermatophilaceae</taxon>
        <taxon>Modestobacter</taxon>
    </lineage>
</organism>
<dbReference type="Gene3D" id="3.40.50.1820">
    <property type="entry name" value="alpha/beta hydrolase"/>
    <property type="match status" value="1"/>
</dbReference>
<gene>
    <name evidence="3" type="ORF">G3R41_07540</name>
    <name evidence="2" type="ORF">GCU67_07540</name>
</gene>
<name>A0A6P0ESD7_9ACTN</name>
<sequence>MLAGLSPARRRLVVALLAVLVVAAAGIAAVLVVPRLTGPEADRTAPAAEQTPGPVLLVPGYGGSTGSLQVLADRLTATGRDATVVAVPDGGTGDMTASAEALGTAVDDALARTGAGSVDVVGYSAGGVIARLWAADGGADQARRVVTLGSPHHGTTLADLAAGVLPAECPQACQQLTTTSDLLAGLNAGDETPEGPDWVSVWTTADQTVTPPDSAELAGALDLTVQSVCADSRVTHGQLPTDAVVQGIVLAQLATGPPVPLGPGDCARLRQG</sequence>
<dbReference type="Proteomes" id="UP000471152">
    <property type="component" value="Unassembled WGS sequence"/>
</dbReference>
<dbReference type="InterPro" id="IPR029058">
    <property type="entry name" value="AB_hydrolase_fold"/>
</dbReference>
<dbReference type="PANTHER" id="PTHR37574">
    <property type="entry name" value="LIPASE B"/>
    <property type="match status" value="1"/>
</dbReference>
<dbReference type="PANTHER" id="PTHR37574:SF1">
    <property type="entry name" value="LIPASE B"/>
    <property type="match status" value="1"/>
</dbReference>
<evidence type="ECO:0000313" key="3">
    <source>
        <dbReference type="EMBL" id="NEN50794.1"/>
    </source>
</evidence>
<dbReference type="Pfam" id="PF00561">
    <property type="entry name" value="Abhydrolase_1"/>
    <property type="match status" value="1"/>
</dbReference>
<proteinExistence type="predicted"/>
<dbReference type="GO" id="GO:0016787">
    <property type="term" value="F:hydrolase activity"/>
    <property type="evidence" value="ECO:0007669"/>
    <property type="project" value="UniProtKB-KW"/>
</dbReference>
<dbReference type="EMBL" id="JAAGWB010000014">
    <property type="protein sequence ID" value="NEN50794.1"/>
    <property type="molecule type" value="Genomic_DNA"/>
</dbReference>
<keyword evidence="4" id="KW-1185">Reference proteome</keyword>
<evidence type="ECO:0000313" key="5">
    <source>
        <dbReference type="Proteomes" id="UP000471152"/>
    </source>
</evidence>
<comment type="caution">
    <text evidence="2">The sequence shown here is derived from an EMBL/GenBank/DDBJ whole genome shotgun (WGS) entry which is preliminary data.</text>
</comment>
<evidence type="ECO:0000259" key="1">
    <source>
        <dbReference type="Pfam" id="PF00561"/>
    </source>
</evidence>
<dbReference type="AlphaFoldDB" id="A0A6P0ESD7"/>
<reference evidence="2 4" key="1">
    <citation type="submission" date="2020-01" db="EMBL/GenBank/DDBJ databases">
        <title>the WGS Modestobacter muralis CPCC 204518.</title>
        <authorList>
            <person name="Jiang Z."/>
        </authorList>
    </citation>
    <scope>NUCLEOTIDE SEQUENCE [LARGE SCALE GENOMIC DNA]</scope>
    <source>
        <strain evidence="2 4">DSM 100205</strain>
    </source>
</reference>
<evidence type="ECO:0000313" key="2">
    <source>
        <dbReference type="EMBL" id="NEK94027.1"/>
    </source>
</evidence>